<organism evidence="3 4">
    <name type="scientific">Clavibacter sepedonicus</name>
    <name type="common">Clavibacter michiganensis subsp. sepedonicus</name>
    <dbReference type="NCBI Taxonomy" id="31964"/>
    <lineage>
        <taxon>Bacteria</taxon>
        <taxon>Bacillati</taxon>
        <taxon>Actinomycetota</taxon>
        <taxon>Actinomycetes</taxon>
        <taxon>Micrococcales</taxon>
        <taxon>Microbacteriaceae</taxon>
        <taxon>Clavibacter</taxon>
    </lineage>
</organism>
<dbReference type="KEGG" id="cms:CMS0393"/>
<name>B0RBW3_CLASE</name>
<proteinExistence type="predicted"/>
<protein>
    <submittedName>
        <fullName evidence="3">Membrane protein</fullName>
    </submittedName>
</protein>
<feature type="transmembrane region" description="Helical" evidence="2">
    <location>
        <begin position="205"/>
        <end position="228"/>
    </location>
</feature>
<gene>
    <name evidence="3" type="ordered locus">CMS0393</name>
</gene>
<evidence type="ECO:0000313" key="3">
    <source>
        <dbReference type="EMBL" id="CAQ00514.1"/>
    </source>
</evidence>
<dbReference type="HOGENOM" id="CLU_071250_0_0_11"/>
<keyword evidence="2" id="KW-0472">Membrane</keyword>
<dbReference type="AlphaFoldDB" id="B0RBW3"/>
<dbReference type="GeneID" id="29472637"/>
<feature type="compositionally biased region" description="Polar residues" evidence="1">
    <location>
        <begin position="121"/>
        <end position="132"/>
    </location>
</feature>
<keyword evidence="2" id="KW-0812">Transmembrane</keyword>
<evidence type="ECO:0000313" key="4">
    <source>
        <dbReference type="Proteomes" id="UP000001318"/>
    </source>
</evidence>
<feature type="region of interest" description="Disordered" evidence="1">
    <location>
        <begin position="116"/>
        <end position="148"/>
    </location>
</feature>
<evidence type="ECO:0000256" key="1">
    <source>
        <dbReference type="SAM" id="MobiDB-lite"/>
    </source>
</evidence>
<sequence length="253" mass="26467">MPSHPPRPSALALAPLSRALGHLRASRRLRNLRRTLPVAAAAATLVVIATFAVAPPSAHAAEASIAHSISQDTVEQDILSGRISIDQLVDAAVAARSGAPDAPPMSRSEITRQMSEEVQALRTQPTTATPGSDVQDDDPGAAAGPGTGTGTGVGVAKFSFKKLFGKIKGFFRHGVTLDIPLWKVMLGNGALVTAAAVTSVACASFLVLSCALVAGALIGASGYVFWLLHQCVRNQDRTWHLTLPDVHRSWCSK</sequence>
<evidence type="ECO:0000256" key="2">
    <source>
        <dbReference type="SAM" id="Phobius"/>
    </source>
</evidence>
<dbReference type="EMBL" id="AM849034">
    <property type="protein sequence ID" value="CAQ00514.1"/>
    <property type="molecule type" value="Genomic_DNA"/>
</dbReference>
<dbReference type="Proteomes" id="UP000001318">
    <property type="component" value="Chromosome"/>
</dbReference>
<reference evidence="3 4" key="1">
    <citation type="journal article" date="2008" name="J. Bacteriol.">
        <title>Genome of the actinomycete plant pathogen Clavibacter michiganensis subsp. sepedonicus suggests recent niche adaptation.</title>
        <authorList>
            <person name="Bentley S.D."/>
            <person name="Corton C."/>
            <person name="Brown S.E."/>
            <person name="Barron A."/>
            <person name="Clark L."/>
            <person name="Doggett J."/>
            <person name="Harris B."/>
            <person name="Ormond D."/>
            <person name="Quail M.A."/>
            <person name="May G."/>
            <person name="Francis D."/>
            <person name="Knudson D."/>
            <person name="Parkhill J."/>
            <person name="Ishimaru C.A."/>
        </authorList>
    </citation>
    <scope>NUCLEOTIDE SEQUENCE [LARGE SCALE GENOMIC DNA]</scope>
    <source>
        <strain evidence="4">ATCC 33113 / DSM 20744 / JCM 9667 / LMG 2889 / ICMP 2535 / C-1</strain>
    </source>
</reference>
<dbReference type="OrthoDB" id="9987930at2"/>
<keyword evidence="4" id="KW-1185">Reference proteome</keyword>
<keyword evidence="2" id="KW-1133">Transmembrane helix</keyword>
<dbReference type="RefSeq" id="WP_012297849.1">
    <property type="nucleotide sequence ID" value="NC_010407.1"/>
</dbReference>
<accession>B0RBW3</accession>